<dbReference type="STRING" id="146018.BN2156_00247"/>
<feature type="domain" description="MmgE/PrpD C-terminal" evidence="15">
    <location>
        <begin position="284"/>
        <end position="468"/>
    </location>
</feature>
<comment type="function">
    <text evidence="12">Involved in the catabolism of short chain fatty acids (SCFA) via the tricarboxylic acid (TCA)(acetyl degradation route) and via the 2-methylcitrate cycle I (propionate degradation route). Catalyzes the dehydration of 2-methylcitrate (2-MC) to yield the cis isomer of 2-methyl-aconitate. Could also catalyze the dehydration of citrate and the hydration of cis-aconitate.</text>
</comment>
<evidence type="ECO:0000256" key="8">
    <source>
        <dbReference type="ARBA" id="ARBA00017240"/>
    </source>
</evidence>
<reference evidence="17" key="1">
    <citation type="submission" date="2015-07" db="EMBL/GenBank/DDBJ databases">
        <authorList>
            <person name="Urmite Genomes"/>
        </authorList>
    </citation>
    <scope>NUCLEOTIDE SEQUENCE [LARGE SCALE GENOMIC DNA]</scope>
    <source>
        <strain evidence="17">type strain: ATCC 49404</strain>
    </source>
</reference>
<comment type="subunit">
    <text evidence="5">Monomer.</text>
</comment>
<evidence type="ECO:0000313" key="17">
    <source>
        <dbReference type="Proteomes" id="UP000199147"/>
    </source>
</evidence>
<evidence type="ECO:0000256" key="13">
    <source>
        <dbReference type="ARBA" id="ARBA00081845"/>
    </source>
</evidence>
<evidence type="ECO:0000256" key="5">
    <source>
        <dbReference type="ARBA" id="ARBA00011245"/>
    </source>
</evidence>
<dbReference type="EC" id="4.2.1.79" evidence="7"/>
<feature type="domain" description="MmgE/PrpD N-terminal" evidence="14">
    <location>
        <begin position="19"/>
        <end position="262"/>
    </location>
</feature>
<dbReference type="EC" id="4.2.1.3" evidence="6"/>
<proteinExistence type="inferred from homology"/>
<dbReference type="GO" id="GO:0006099">
    <property type="term" value="P:tricarboxylic acid cycle"/>
    <property type="evidence" value="ECO:0007669"/>
    <property type="project" value="UniProtKB-KW"/>
</dbReference>
<dbReference type="SUPFAM" id="SSF103378">
    <property type="entry name" value="2-methylcitrate dehydratase PrpD"/>
    <property type="match status" value="1"/>
</dbReference>
<dbReference type="InterPro" id="IPR042183">
    <property type="entry name" value="MmgE/PrpD_sf_1"/>
</dbReference>
<dbReference type="Gene3D" id="1.10.4100.10">
    <property type="entry name" value="2-methylcitrate dehydratase PrpD"/>
    <property type="match status" value="1"/>
</dbReference>
<dbReference type="InterPro" id="IPR036148">
    <property type="entry name" value="MmgE/PrpD_sf"/>
</dbReference>
<keyword evidence="9" id="KW-0816">Tricarboxylic acid cycle</keyword>
<accession>A0A0H5RXG5</accession>
<evidence type="ECO:0000313" key="16">
    <source>
        <dbReference type="EMBL" id="CRZ13414.1"/>
    </source>
</evidence>
<dbReference type="Gene3D" id="3.30.1330.120">
    <property type="entry name" value="2-methylcitrate dehydratase PrpD"/>
    <property type="match status" value="1"/>
</dbReference>
<dbReference type="InterPro" id="IPR045336">
    <property type="entry name" value="MmgE_PrpD_N"/>
</dbReference>
<comment type="pathway">
    <text evidence="3">Organic acid metabolism; propanoate degradation.</text>
</comment>
<dbReference type="FunFam" id="3.30.1330.120:FF:000004">
    <property type="entry name" value="2-methylcitrate dehydratase 2"/>
    <property type="match status" value="1"/>
</dbReference>
<evidence type="ECO:0000259" key="15">
    <source>
        <dbReference type="Pfam" id="PF19305"/>
    </source>
</evidence>
<comment type="similarity">
    <text evidence="4">Belongs to the PrpD family.</text>
</comment>
<dbReference type="PANTHER" id="PTHR16943">
    <property type="entry name" value="2-METHYLCITRATE DEHYDRATASE-RELATED"/>
    <property type="match status" value="1"/>
</dbReference>
<dbReference type="InterPro" id="IPR005656">
    <property type="entry name" value="MmgE_PrpD"/>
</dbReference>
<evidence type="ECO:0000256" key="6">
    <source>
        <dbReference type="ARBA" id="ARBA00012926"/>
    </source>
</evidence>
<evidence type="ECO:0000256" key="11">
    <source>
        <dbReference type="ARBA" id="ARBA00023501"/>
    </source>
</evidence>
<dbReference type="EMBL" id="CWKH01000001">
    <property type="protein sequence ID" value="CRZ13414.1"/>
    <property type="molecule type" value="Genomic_DNA"/>
</dbReference>
<evidence type="ECO:0000256" key="12">
    <source>
        <dbReference type="ARBA" id="ARBA00059809"/>
    </source>
</evidence>
<sequence>MLEHDVRTRRSAEDFPRSEHLAWKIAEIAADPVAVLPETEAMVINRIIDNAAVSAASVIRRPVTVARAQALAHQAPRGATVFGVDGTVSPEWAAWANGVAVRELDFHDTFLAAEYSHPGDNIPALVAVAQQLGVNGADLIRGIATAYEVQVDLVKGICLHKHKIDHVAHLGPSVAAGLGAMLRLDPETIYAAIGQSLHLTTATRQSRKGLISSWKAYAPAWAGKVAIEAVDRAMRGEGSPAPIWEGEDGVIAWMLAGPEHTYQVPLPAPGEPKRAILDTYTKEHSAEYQSQAPIDLARRMRERIGDLDQIATIVLHTSNHTHVVIGTGSNDPQKFDPDASRETLDHSVMYIFAVALQDGTWHHERSYAPERAHRPDTIELWRKISTVEDPEWTRRYHSNDPTEKAFGAKAIITLKSGETIVDELAVADAHPLGARPFEREQYVAKFAELAEGVVEAEEQQRFLCAVQNVSAAKSGGLGALNVRVDPRVLDKAPTIPSGIFR</sequence>
<evidence type="ECO:0000259" key="14">
    <source>
        <dbReference type="Pfam" id="PF03972"/>
    </source>
</evidence>
<dbReference type="GO" id="GO:0003994">
    <property type="term" value="F:aconitate hydratase activity"/>
    <property type="evidence" value="ECO:0007669"/>
    <property type="project" value="UniProtKB-EC"/>
</dbReference>
<dbReference type="GO" id="GO:0047547">
    <property type="term" value="F:2-methylcitrate dehydratase activity"/>
    <property type="evidence" value="ECO:0007669"/>
    <property type="project" value="UniProtKB-EC"/>
</dbReference>
<keyword evidence="17" id="KW-1185">Reference proteome</keyword>
<keyword evidence="10" id="KW-0456">Lyase</keyword>
<dbReference type="InterPro" id="IPR042188">
    <property type="entry name" value="MmgE/PrpD_sf_2"/>
</dbReference>
<dbReference type="InterPro" id="IPR053420">
    <property type="entry name" value="2-Methylcitrate_Dehydratase"/>
</dbReference>
<dbReference type="GO" id="GO:0019541">
    <property type="term" value="P:propionate metabolic process"/>
    <property type="evidence" value="ECO:0007669"/>
    <property type="project" value="UniProtKB-ARBA"/>
</dbReference>
<organism evidence="16 17">
    <name type="scientific">Mycolicibacterium neworleansense</name>
    <dbReference type="NCBI Taxonomy" id="146018"/>
    <lineage>
        <taxon>Bacteria</taxon>
        <taxon>Bacillati</taxon>
        <taxon>Actinomycetota</taxon>
        <taxon>Actinomycetes</taxon>
        <taxon>Mycobacteriales</taxon>
        <taxon>Mycobacteriaceae</taxon>
        <taxon>Mycolicibacterium</taxon>
    </lineage>
</organism>
<evidence type="ECO:0000256" key="9">
    <source>
        <dbReference type="ARBA" id="ARBA00022532"/>
    </source>
</evidence>
<comment type="catalytic activity">
    <reaction evidence="1">
        <text>(2S,3S)-2-methylcitrate = 2-methyl-cis-aconitate + H2O</text>
        <dbReference type="Rhea" id="RHEA:17725"/>
        <dbReference type="ChEBI" id="CHEBI:15377"/>
        <dbReference type="ChEBI" id="CHEBI:57872"/>
        <dbReference type="ChEBI" id="CHEBI:58853"/>
        <dbReference type="EC" id="4.2.1.79"/>
    </reaction>
</comment>
<comment type="catalytic activity">
    <reaction evidence="11">
        <text>citrate = D-threo-isocitrate</text>
        <dbReference type="Rhea" id="RHEA:10336"/>
        <dbReference type="ChEBI" id="CHEBI:15562"/>
        <dbReference type="ChEBI" id="CHEBI:16947"/>
        <dbReference type="EC" id="4.2.1.3"/>
    </reaction>
</comment>
<dbReference type="Proteomes" id="UP000199147">
    <property type="component" value="Unassembled WGS sequence"/>
</dbReference>
<dbReference type="RefSeq" id="WP_162490708.1">
    <property type="nucleotide sequence ID" value="NZ_CWKH01000001.1"/>
</dbReference>
<name>A0A0H5RXG5_9MYCO</name>
<dbReference type="AlphaFoldDB" id="A0A0H5RXG5"/>
<evidence type="ECO:0000256" key="3">
    <source>
        <dbReference type="ARBA" id="ARBA00005026"/>
    </source>
</evidence>
<protein>
    <recommendedName>
        <fullName evidence="8">2-methylcitrate dehydratase</fullName>
        <ecNumber evidence="6">4.2.1.3</ecNumber>
        <ecNumber evidence="7">4.2.1.79</ecNumber>
    </recommendedName>
    <alternativeName>
        <fullName evidence="13">Aconitate hydratase</fullName>
    </alternativeName>
</protein>
<evidence type="ECO:0000256" key="7">
    <source>
        <dbReference type="ARBA" id="ARBA00013124"/>
    </source>
</evidence>
<comment type="pathway">
    <text evidence="2">Carbohydrate metabolism; tricarboxylic acid cycle; isocitrate from oxaloacetate: step 1/2.</text>
</comment>
<dbReference type="Pfam" id="PF19305">
    <property type="entry name" value="MmgE_PrpD_C"/>
    <property type="match status" value="1"/>
</dbReference>
<evidence type="ECO:0000256" key="2">
    <source>
        <dbReference type="ARBA" id="ARBA00004751"/>
    </source>
</evidence>
<evidence type="ECO:0000256" key="10">
    <source>
        <dbReference type="ARBA" id="ARBA00023239"/>
    </source>
</evidence>
<dbReference type="NCBIfam" id="NF042438">
    <property type="entry name" value="PrpD_hiGCgrampos"/>
    <property type="match status" value="1"/>
</dbReference>
<dbReference type="InterPro" id="IPR045337">
    <property type="entry name" value="MmgE_PrpD_C"/>
</dbReference>
<gene>
    <name evidence="16" type="ORF">BN2156_00247</name>
</gene>
<evidence type="ECO:0000256" key="4">
    <source>
        <dbReference type="ARBA" id="ARBA00006174"/>
    </source>
</evidence>
<dbReference type="Pfam" id="PF03972">
    <property type="entry name" value="MmgE_PrpD_N"/>
    <property type="match status" value="1"/>
</dbReference>
<dbReference type="PANTHER" id="PTHR16943:SF8">
    <property type="entry name" value="2-METHYLCITRATE DEHYDRATASE"/>
    <property type="match status" value="1"/>
</dbReference>
<evidence type="ECO:0000256" key="1">
    <source>
        <dbReference type="ARBA" id="ARBA00000096"/>
    </source>
</evidence>
<dbReference type="FunFam" id="1.10.4100.10:FF:000003">
    <property type="entry name" value="2-methylcitrate dehydratase 1"/>
    <property type="match status" value="1"/>
</dbReference>